<sequence length="465" mass="51278">MPLTIMTFNLRTAAAKDDHPWEQRRPVIKQMLASEKPDLIGTQEGIAAQLADLQEDLPGYGRIGVGREGGDLGEYMAIFYNQERLKPLEQDHFWLSATPDVISSATWGNRIPRMVSWVRFQDTESLNTFYMVDTHLDHELETARLESAQLILDAMQSFAPNIPVILTGDFNSNSGGGVYRVLTGPEGLKDAFADAAEKVNGDIGTFHNYTDPTAGGSGKRIDWILYRGQADVSRGETVTYHTSEQYPSDHYPVTVRLTLHDPDRTAGETTVKRQHRTKLLLTELVANSASSGNYNYVEVYNPGDEPIDLEGYKLYYYYDPAAPFDKAKANKWTIAKDAFSTSSVIEPHGTKAVWIKKQPCCYQLGIDDFRSNYGLTEEELPSDRLLAVFTPGENQGFNGTATTGRSVSIVSPDGAHLVGASYNQGVLDVKSNESVVFSPPAPLSSIMKKEAAHQKPSPGMPPSGM</sequence>
<dbReference type="PROSITE" id="PS51841">
    <property type="entry name" value="LTD"/>
    <property type="match status" value="1"/>
</dbReference>
<dbReference type="Gene3D" id="3.60.10.10">
    <property type="entry name" value="Endonuclease/exonuclease/phosphatase"/>
    <property type="match status" value="1"/>
</dbReference>
<keyword evidence="2" id="KW-0255">Endonuclease</keyword>
<dbReference type="Pfam" id="PF03372">
    <property type="entry name" value="Exo_endo_phos"/>
    <property type="match status" value="1"/>
</dbReference>
<dbReference type="CDD" id="cd09083">
    <property type="entry name" value="EEP-1"/>
    <property type="match status" value="1"/>
</dbReference>
<dbReference type="InterPro" id="IPR050410">
    <property type="entry name" value="CCR4/nocturin_mRNA_transcr"/>
</dbReference>
<dbReference type="PANTHER" id="PTHR12121:SF36">
    <property type="entry name" value="ENDONUCLEASE_EXONUCLEASE_PHOSPHATASE DOMAIN-CONTAINING PROTEIN"/>
    <property type="match status" value="1"/>
</dbReference>
<gene>
    <name evidence="2" type="ORF">SK3146_06954</name>
</gene>
<organism evidence="2 3">
    <name type="scientific">Paenibacillus konkukensis</name>
    <dbReference type="NCBI Taxonomy" id="2020716"/>
    <lineage>
        <taxon>Bacteria</taxon>
        <taxon>Bacillati</taxon>
        <taxon>Bacillota</taxon>
        <taxon>Bacilli</taxon>
        <taxon>Bacillales</taxon>
        <taxon>Paenibacillaceae</taxon>
        <taxon>Paenibacillus</taxon>
    </lineage>
</organism>
<evidence type="ECO:0000313" key="3">
    <source>
        <dbReference type="Proteomes" id="UP001057134"/>
    </source>
</evidence>
<reference evidence="2" key="2">
    <citation type="journal article" date="2021" name="J Anim Sci Technol">
        <title>Complete genome sequence of Paenibacillus konkukensis sp. nov. SK3146 as a potential probiotic strain.</title>
        <authorList>
            <person name="Jung H.I."/>
            <person name="Park S."/>
            <person name="Niu K.M."/>
            <person name="Lee S.W."/>
            <person name="Kothari D."/>
            <person name="Yi K.J."/>
            <person name="Kim S.K."/>
        </authorList>
    </citation>
    <scope>NUCLEOTIDE SEQUENCE</scope>
    <source>
        <strain evidence="2">SK3146</strain>
    </source>
</reference>
<dbReference type="InterPro" id="IPR036691">
    <property type="entry name" value="Endo/exonu/phosph_ase_sf"/>
</dbReference>
<reference evidence="2" key="1">
    <citation type="submission" date="2018-02" db="EMBL/GenBank/DDBJ databases">
        <authorList>
            <person name="Kim S.-K."/>
            <person name="Jung H.-I."/>
            <person name="Lee S.-W."/>
        </authorList>
    </citation>
    <scope>NUCLEOTIDE SEQUENCE</scope>
    <source>
        <strain evidence="2">SK3146</strain>
    </source>
</reference>
<dbReference type="EMBL" id="CP027059">
    <property type="protein sequence ID" value="UQZ87652.1"/>
    <property type="molecule type" value="Genomic_DNA"/>
</dbReference>
<keyword evidence="3" id="KW-1185">Reference proteome</keyword>
<protein>
    <submittedName>
        <fullName evidence="2">Endonuclease/Exonuclease/phosphatase family protein</fullName>
    </submittedName>
</protein>
<dbReference type="SUPFAM" id="SSF74853">
    <property type="entry name" value="Lamin A/C globular tail domain"/>
    <property type="match status" value="1"/>
</dbReference>
<evidence type="ECO:0000313" key="2">
    <source>
        <dbReference type="EMBL" id="UQZ87652.1"/>
    </source>
</evidence>
<dbReference type="SUPFAM" id="SSF56219">
    <property type="entry name" value="DNase I-like"/>
    <property type="match status" value="1"/>
</dbReference>
<proteinExistence type="predicted"/>
<feature type="domain" description="LTD" evidence="1">
    <location>
        <begin position="267"/>
        <end position="441"/>
    </location>
</feature>
<dbReference type="RefSeq" id="WP_249863093.1">
    <property type="nucleotide sequence ID" value="NZ_CP027059.1"/>
</dbReference>
<keyword evidence="2" id="KW-0378">Hydrolase</keyword>
<dbReference type="InterPro" id="IPR036415">
    <property type="entry name" value="Lamin_tail_dom_sf"/>
</dbReference>
<dbReference type="GO" id="GO:0004519">
    <property type="term" value="F:endonuclease activity"/>
    <property type="evidence" value="ECO:0007669"/>
    <property type="project" value="UniProtKB-KW"/>
</dbReference>
<dbReference type="InterPro" id="IPR005135">
    <property type="entry name" value="Endo/exonuclease/phosphatase"/>
</dbReference>
<accession>A0ABY4S371</accession>
<name>A0ABY4S371_9BACL</name>
<keyword evidence="2" id="KW-0540">Nuclease</keyword>
<dbReference type="InterPro" id="IPR001322">
    <property type="entry name" value="Lamin_tail_dom"/>
</dbReference>
<dbReference type="Proteomes" id="UP001057134">
    <property type="component" value="Chromosome"/>
</dbReference>
<dbReference type="PANTHER" id="PTHR12121">
    <property type="entry name" value="CARBON CATABOLITE REPRESSOR PROTEIN 4"/>
    <property type="match status" value="1"/>
</dbReference>
<evidence type="ECO:0000259" key="1">
    <source>
        <dbReference type="PROSITE" id="PS51841"/>
    </source>
</evidence>